<dbReference type="InterPro" id="IPR025322">
    <property type="entry name" value="PADRE_dom"/>
</dbReference>
<accession>A0ABQ8EAG8</accession>
<dbReference type="PANTHER" id="PTHR33052">
    <property type="entry name" value="DUF4228 DOMAIN PROTEIN-RELATED"/>
    <property type="match status" value="1"/>
</dbReference>
<keyword evidence="2" id="KW-1185">Reference proteome</keyword>
<reference evidence="1 2" key="1">
    <citation type="submission" date="2021-05" db="EMBL/GenBank/DDBJ databases">
        <title>Genome Assembly of Synthetic Allotetraploid Brassica napus Reveals Homoeologous Exchanges between Subgenomes.</title>
        <authorList>
            <person name="Davis J.T."/>
        </authorList>
    </citation>
    <scope>NUCLEOTIDE SEQUENCE [LARGE SCALE GENOMIC DNA]</scope>
    <source>
        <strain evidence="2">cv. Da-Ae</strain>
        <tissue evidence="1">Seedling</tissue>
    </source>
</reference>
<evidence type="ECO:0000313" key="2">
    <source>
        <dbReference type="Proteomes" id="UP000824890"/>
    </source>
</evidence>
<organism evidence="1 2">
    <name type="scientific">Brassica napus</name>
    <name type="common">Rape</name>
    <dbReference type="NCBI Taxonomy" id="3708"/>
    <lineage>
        <taxon>Eukaryota</taxon>
        <taxon>Viridiplantae</taxon>
        <taxon>Streptophyta</taxon>
        <taxon>Embryophyta</taxon>
        <taxon>Tracheophyta</taxon>
        <taxon>Spermatophyta</taxon>
        <taxon>Magnoliopsida</taxon>
        <taxon>eudicotyledons</taxon>
        <taxon>Gunneridae</taxon>
        <taxon>Pentapetalae</taxon>
        <taxon>rosids</taxon>
        <taxon>malvids</taxon>
        <taxon>Brassicales</taxon>
        <taxon>Brassicaceae</taxon>
        <taxon>Brassiceae</taxon>
        <taxon>Brassica</taxon>
    </lineage>
</organism>
<dbReference type="Proteomes" id="UP000824890">
    <property type="component" value="Unassembled WGS sequence"/>
</dbReference>
<comment type="caution">
    <text evidence="1">The sequence shown here is derived from an EMBL/GenBank/DDBJ whole genome shotgun (WGS) entry which is preliminary data.</text>
</comment>
<dbReference type="EMBL" id="JAGKQM010000002">
    <property type="protein sequence ID" value="KAH0938612.1"/>
    <property type="molecule type" value="Genomic_DNA"/>
</dbReference>
<name>A0ABQ8EAG8_BRANA</name>
<dbReference type="Pfam" id="PF14009">
    <property type="entry name" value="PADRE"/>
    <property type="match status" value="1"/>
</dbReference>
<proteinExistence type="predicted"/>
<sequence>MGLCVSVGRSDCDSSPTAKIVTVNGDLREYNVPVLASQVLEAESSSSSSSSRTSSYFLCNSDSLYYDDFIPAIESEEFLQADQIYFVLPISKRQYRLTASDMAALAVKASVAIEKAAGKKNRRRKSGRISPVMMLNQPNERSVAVNRSANETMMAQKGKVLNKTTPFKTANTSGYSRSGSVRRFKRYASVGAKKLAARSIKRLSTIYEGTVSQNAIVIASGVRTARPSACRCRRAFSSQLCLLFASLIFSCSPRFVSGSGLASVIGFCRLLAKIDDSGGGLAPRGAVTRSPVFHRRGEDVRVLVTAGPVVGLLGSGIFRFLLAATKSAPISGLGGEFRVGCCGDGYNPSFCRFRRRLKRVFARFGMRFKASCGVSYIPALRKLQVWWRSSETSYSGDVKGTPGILGNEENLTYPRITLMVENGYRCRRISKNKLAECAGFSGWTKLVL</sequence>
<protein>
    <submittedName>
        <fullName evidence="1">Uncharacterized protein</fullName>
    </submittedName>
</protein>
<gene>
    <name evidence="1" type="ORF">HID58_006073</name>
</gene>
<evidence type="ECO:0000313" key="1">
    <source>
        <dbReference type="EMBL" id="KAH0938612.1"/>
    </source>
</evidence>